<protein>
    <submittedName>
        <fullName evidence="7">Alanyl-tRNA synthetase</fullName>
    </submittedName>
</protein>
<dbReference type="Gene3D" id="2.40.30.130">
    <property type="match status" value="1"/>
</dbReference>
<dbReference type="InterPro" id="IPR009000">
    <property type="entry name" value="Transl_B-barrel_sf"/>
</dbReference>
<keyword evidence="4" id="KW-0862">Zinc</keyword>
<dbReference type="SUPFAM" id="SSF50447">
    <property type="entry name" value="Translation proteins"/>
    <property type="match status" value="1"/>
</dbReference>
<dbReference type="GO" id="GO:0002161">
    <property type="term" value="F:aminoacyl-tRNA deacylase activity"/>
    <property type="evidence" value="ECO:0007669"/>
    <property type="project" value="UniProtKB-ARBA"/>
</dbReference>
<keyword evidence="7" id="KW-0436">Ligase</keyword>
<evidence type="ECO:0000313" key="8">
    <source>
        <dbReference type="Proteomes" id="UP000198817"/>
    </source>
</evidence>
<feature type="coiled-coil region" evidence="5">
    <location>
        <begin position="303"/>
        <end position="330"/>
    </location>
</feature>
<dbReference type="Pfam" id="PF07973">
    <property type="entry name" value="tRNA_SAD"/>
    <property type="match status" value="1"/>
</dbReference>
<accession>A0A1I7FSN2</accession>
<dbReference type="AlphaFoldDB" id="A0A1I7FSN2"/>
<dbReference type="GeneID" id="78354243"/>
<dbReference type="PROSITE" id="PS50860">
    <property type="entry name" value="AA_TRNA_LIGASE_II_ALA"/>
    <property type="match status" value="1"/>
</dbReference>
<dbReference type="Gene3D" id="3.30.980.10">
    <property type="entry name" value="Threonyl-trna Synthetase, Chain A, domain 2"/>
    <property type="match status" value="1"/>
</dbReference>
<dbReference type="InterPro" id="IPR018163">
    <property type="entry name" value="Thr/Ala-tRNA-synth_IIc_edit"/>
</dbReference>
<proteinExistence type="predicted"/>
<reference evidence="7 8" key="1">
    <citation type="submission" date="2016-10" db="EMBL/GenBank/DDBJ databases">
        <authorList>
            <person name="de Groot N.N."/>
        </authorList>
    </citation>
    <scope>NUCLEOTIDE SEQUENCE [LARGE SCALE GENOMIC DNA]</scope>
    <source>
        <strain evidence="7 8">KHGC13</strain>
    </source>
</reference>
<evidence type="ECO:0000256" key="3">
    <source>
        <dbReference type="ARBA" id="ARBA00022723"/>
    </source>
</evidence>
<dbReference type="Gene3D" id="3.10.310.40">
    <property type="match status" value="1"/>
</dbReference>
<dbReference type="GO" id="GO:0004813">
    <property type="term" value="F:alanine-tRNA ligase activity"/>
    <property type="evidence" value="ECO:0007669"/>
    <property type="project" value="InterPro"/>
</dbReference>
<evidence type="ECO:0000313" key="7">
    <source>
        <dbReference type="EMBL" id="SFU39168.1"/>
    </source>
</evidence>
<dbReference type="GO" id="GO:0005737">
    <property type="term" value="C:cytoplasm"/>
    <property type="evidence" value="ECO:0007669"/>
    <property type="project" value="UniProtKB-SubCell"/>
</dbReference>
<dbReference type="GO" id="GO:0046872">
    <property type="term" value="F:metal ion binding"/>
    <property type="evidence" value="ECO:0007669"/>
    <property type="project" value="UniProtKB-KW"/>
</dbReference>
<comment type="subcellular location">
    <subcellularLocation>
        <location evidence="2">Cytoplasm</location>
    </subcellularLocation>
</comment>
<evidence type="ECO:0000259" key="6">
    <source>
        <dbReference type="PROSITE" id="PS50860"/>
    </source>
</evidence>
<feature type="domain" description="Alanyl-transfer RNA synthetases family profile" evidence="6">
    <location>
        <begin position="1"/>
        <end position="280"/>
    </location>
</feature>
<dbReference type="OrthoDB" id="9812949at2"/>
<evidence type="ECO:0000256" key="1">
    <source>
        <dbReference type="ARBA" id="ARBA00001947"/>
    </source>
</evidence>
<dbReference type="InterPro" id="IPR018165">
    <property type="entry name" value="Ala-tRNA-synth_IIc_core"/>
</dbReference>
<dbReference type="InterPro" id="IPR051335">
    <property type="entry name" value="Alanyl-tRNA_Editing_Enzymes"/>
</dbReference>
<dbReference type="SUPFAM" id="SSF55186">
    <property type="entry name" value="ThrRS/AlaRS common domain"/>
    <property type="match status" value="1"/>
</dbReference>
<dbReference type="Proteomes" id="UP000198817">
    <property type="component" value="Unassembled WGS sequence"/>
</dbReference>
<keyword evidence="7" id="KW-0030">Aminoacyl-tRNA synthetase</keyword>
<sequence length="432" mass="48579">MTAERLYQLDVTLRRTRAEVTGVSPRPDCSGDFQVTFDRTVFFSEEGGQHCDTGRVIHINDPRNRGKNSPESYPVVHVNDVDNELVHIIHVDNPEKMLLTPGDTVEMEIDWDNRFDNMQRHAGEHILSGAVYRLFGGANRGFHMGEDAITIDIDFRCEDSVRNPDGSPRYERLTWEMAMAAEQEANRVIMSDAPIRTDYFSTREEAEKMPLRKKLKIDRDISVVTIGDPDNPADCCACCGTHPSSAGQIGILKIYRIEPNKGMSRIFFECGGRALRHYRDQFNTLYDIGTALSSGIGELPAKFAAYEEKNRETLETLHRLKRRLTEAETEELRRVMKPRLVRHYTDLSVDDLFQIAKRISPDCPDRIALVADPACTVVLVSDGRPGTECGACVKDLSSGFGARGGGKKESARAIFPDRASLDRFLNAFTSEE</sequence>
<dbReference type="PANTHER" id="PTHR43462">
    <property type="entry name" value="ALANYL-TRNA EDITING PROTEIN"/>
    <property type="match status" value="1"/>
</dbReference>
<evidence type="ECO:0000256" key="4">
    <source>
        <dbReference type="ARBA" id="ARBA00022833"/>
    </source>
</evidence>
<evidence type="ECO:0000256" key="5">
    <source>
        <dbReference type="SAM" id="Coils"/>
    </source>
</evidence>
<dbReference type="STRING" id="155865.SAMN05216515_103122"/>
<gene>
    <name evidence="7" type="ORF">SAMN05216508_103122</name>
</gene>
<dbReference type="GO" id="GO:0005524">
    <property type="term" value="F:ATP binding"/>
    <property type="evidence" value="ECO:0007669"/>
    <property type="project" value="InterPro"/>
</dbReference>
<name>A0A1I7FSN2_9FIRM</name>
<dbReference type="GO" id="GO:0006419">
    <property type="term" value="P:alanyl-tRNA aminoacylation"/>
    <property type="evidence" value="ECO:0007669"/>
    <property type="project" value="InterPro"/>
</dbReference>
<dbReference type="GO" id="GO:0003676">
    <property type="term" value="F:nucleic acid binding"/>
    <property type="evidence" value="ECO:0007669"/>
    <property type="project" value="InterPro"/>
</dbReference>
<organism evidence="7 8">
    <name type="scientific">Eubacterium pyruvativorans</name>
    <dbReference type="NCBI Taxonomy" id="155865"/>
    <lineage>
        <taxon>Bacteria</taxon>
        <taxon>Bacillati</taxon>
        <taxon>Bacillota</taxon>
        <taxon>Clostridia</taxon>
        <taxon>Eubacteriales</taxon>
        <taxon>Eubacteriaceae</taxon>
        <taxon>Eubacterium</taxon>
    </lineage>
</organism>
<dbReference type="RefSeq" id="WP_090162730.1">
    <property type="nucleotide sequence ID" value="NZ_FNBF01000006.1"/>
</dbReference>
<dbReference type="PANTHER" id="PTHR43462:SF1">
    <property type="entry name" value="ALANYL-TRNA EDITING PROTEIN AARSD1"/>
    <property type="match status" value="1"/>
</dbReference>
<comment type="cofactor">
    <cofactor evidence="1">
        <name>Zn(2+)</name>
        <dbReference type="ChEBI" id="CHEBI:29105"/>
    </cofactor>
</comment>
<keyword evidence="8" id="KW-1185">Reference proteome</keyword>
<evidence type="ECO:0000256" key="2">
    <source>
        <dbReference type="ARBA" id="ARBA00004496"/>
    </source>
</evidence>
<dbReference type="SMART" id="SM00863">
    <property type="entry name" value="tRNA_SAD"/>
    <property type="match status" value="1"/>
</dbReference>
<keyword evidence="5" id="KW-0175">Coiled coil</keyword>
<keyword evidence="3" id="KW-0479">Metal-binding</keyword>
<dbReference type="EMBL" id="FPBT01000003">
    <property type="protein sequence ID" value="SFU39168.1"/>
    <property type="molecule type" value="Genomic_DNA"/>
</dbReference>
<dbReference type="InterPro" id="IPR012947">
    <property type="entry name" value="tRNA_SAD"/>
</dbReference>